<protein>
    <submittedName>
        <fullName evidence="1">Uncharacterized protein</fullName>
    </submittedName>
</protein>
<evidence type="ECO:0000313" key="2">
    <source>
        <dbReference type="Proteomes" id="UP000547879"/>
    </source>
</evidence>
<dbReference type="Proteomes" id="UP000547879">
    <property type="component" value="Unassembled WGS sequence"/>
</dbReference>
<proteinExistence type="predicted"/>
<sequence>MRLKPIGFTLIWRVTRTGWSIAVRIHFTK</sequence>
<reference evidence="1 2" key="1">
    <citation type="submission" date="2020-08" db="EMBL/GenBank/DDBJ databases">
        <title>Genomic Encyclopedia of Type Strains, Phase IV (KMG-IV): sequencing the most valuable type-strain genomes for metagenomic binning, comparative biology and taxonomic classification.</title>
        <authorList>
            <person name="Goeker M."/>
        </authorList>
    </citation>
    <scope>NUCLEOTIDE SEQUENCE [LARGE SCALE GENOMIC DNA]</scope>
    <source>
        <strain evidence="1 2">DSM 100734</strain>
    </source>
</reference>
<dbReference type="EMBL" id="JACHEG010000002">
    <property type="protein sequence ID" value="MBB6162233.1"/>
    <property type="molecule type" value="Genomic_DNA"/>
</dbReference>
<gene>
    <name evidence="1" type="ORF">HNQ72_002051</name>
</gene>
<evidence type="ECO:0000313" key="1">
    <source>
        <dbReference type="EMBL" id="MBB6162233.1"/>
    </source>
</evidence>
<organism evidence="1 2">
    <name type="scientific">Rhizobium wenxiniae</name>
    <dbReference type="NCBI Taxonomy" id="1737357"/>
    <lineage>
        <taxon>Bacteria</taxon>
        <taxon>Pseudomonadati</taxon>
        <taxon>Pseudomonadota</taxon>
        <taxon>Alphaproteobacteria</taxon>
        <taxon>Hyphomicrobiales</taxon>
        <taxon>Rhizobiaceae</taxon>
        <taxon>Rhizobium/Agrobacterium group</taxon>
        <taxon>Rhizobium</taxon>
    </lineage>
</organism>
<keyword evidence="2" id="KW-1185">Reference proteome</keyword>
<dbReference type="AlphaFoldDB" id="A0A7W9Y6B5"/>
<comment type="caution">
    <text evidence="1">The sequence shown here is derived from an EMBL/GenBank/DDBJ whole genome shotgun (WGS) entry which is preliminary data.</text>
</comment>
<name>A0A7W9Y6B5_9HYPH</name>
<accession>A0A7W9Y6B5</accession>